<dbReference type="Proteomes" id="UP001165960">
    <property type="component" value="Unassembled WGS sequence"/>
</dbReference>
<organism evidence="1 2">
    <name type="scientific">Entomophthora muscae</name>
    <dbReference type="NCBI Taxonomy" id="34485"/>
    <lineage>
        <taxon>Eukaryota</taxon>
        <taxon>Fungi</taxon>
        <taxon>Fungi incertae sedis</taxon>
        <taxon>Zoopagomycota</taxon>
        <taxon>Entomophthoromycotina</taxon>
        <taxon>Entomophthoromycetes</taxon>
        <taxon>Entomophthorales</taxon>
        <taxon>Entomophthoraceae</taxon>
        <taxon>Entomophthora</taxon>
    </lineage>
</organism>
<proteinExistence type="predicted"/>
<comment type="caution">
    <text evidence="1">The sequence shown here is derived from an EMBL/GenBank/DDBJ whole genome shotgun (WGS) entry which is preliminary data.</text>
</comment>
<evidence type="ECO:0000313" key="2">
    <source>
        <dbReference type="Proteomes" id="UP001165960"/>
    </source>
</evidence>
<gene>
    <name evidence="1" type="ORF">DSO57_1026172</name>
</gene>
<keyword evidence="2" id="KW-1185">Reference proteome</keyword>
<name>A0ACC2RGS2_9FUNG</name>
<reference evidence="1" key="1">
    <citation type="submission" date="2022-04" db="EMBL/GenBank/DDBJ databases">
        <title>Genome of the entomopathogenic fungus Entomophthora muscae.</title>
        <authorList>
            <person name="Elya C."/>
            <person name="Lovett B.R."/>
            <person name="Lee E."/>
            <person name="Macias A.M."/>
            <person name="Hajek A.E."/>
            <person name="De Bivort B.L."/>
            <person name="Kasson M.T."/>
            <person name="De Fine Licht H.H."/>
            <person name="Stajich J.E."/>
        </authorList>
    </citation>
    <scope>NUCLEOTIDE SEQUENCE</scope>
    <source>
        <strain evidence="1">Berkeley</strain>
    </source>
</reference>
<evidence type="ECO:0000313" key="1">
    <source>
        <dbReference type="EMBL" id="KAJ9049291.1"/>
    </source>
</evidence>
<dbReference type="EMBL" id="QTSX02007251">
    <property type="protein sequence ID" value="KAJ9049291.1"/>
    <property type="molecule type" value="Genomic_DNA"/>
</dbReference>
<sequence>MFYIKLYVETPQLGEYSSKIRDQVDNLEACEHCHNWIDHHHQSKDFGVHVIASKITGKICEYVVYTGVYGYGLGGVGQYQRGPGVLLGGVELLQLLVVILSRWFVEWLMLVVILVAPNP</sequence>
<protein>
    <submittedName>
        <fullName evidence="1">Uncharacterized protein</fullName>
    </submittedName>
</protein>
<accession>A0ACC2RGS2</accession>